<name>A0A5R9KFW9_9BACT</name>
<dbReference type="OrthoDB" id="947938at2"/>
<gene>
    <name evidence="1" type="ORF">FEM55_12320</name>
</gene>
<dbReference type="RefSeq" id="WP_138281613.1">
    <property type="nucleotide sequence ID" value="NZ_BMGE01000002.1"/>
</dbReference>
<dbReference type="Proteomes" id="UP000309788">
    <property type="component" value="Unassembled WGS sequence"/>
</dbReference>
<proteinExistence type="predicted"/>
<protein>
    <submittedName>
        <fullName evidence="1">Uncharacterized protein</fullName>
    </submittedName>
</protein>
<dbReference type="AlphaFoldDB" id="A0A5R9KFW9"/>
<organism evidence="1 2">
    <name type="scientific">Dyadobacter sediminis</name>
    <dbReference type="NCBI Taxonomy" id="1493691"/>
    <lineage>
        <taxon>Bacteria</taxon>
        <taxon>Pseudomonadati</taxon>
        <taxon>Bacteroidota</taxon>
        <taxon>Cytophagia</taxon>
        <taxon>Cytophagales</taxon>
        <taxon>Spirosomataceae</taxon>
        <taxon>Dyadobacter</taxon>
    </lineage>
</organism>
<accession>A0A5R9KFW9</accession>
<keyword evidence="2" id="KW-1185">Reference proteome</keyword>
<reference evidence="1 2" key="1">
    <citation type="submission" date="2019-05" db="EMBL/GenBank/DDBJ databases">
        <authorList>
            <person name="Qu J.-H."/>
        </authorList>
    </citation>
    <scope>NUCLEOTIDE SEQUENCE [LARGE SCALE GENOMIC DNA]</scope>
    <source>
        <strain evidence="1 2">Z12</strain>
    </source>
</reference>
<comment type="caution">
    <text evidence="1">The sequence shown here is derived from an EMBL/GenBank/DDBJ whole genome shotgun (WGS) entry which is preliminary data.</text>
</comment>
<evidence type="ECO:0000313" key="2">
    <source>
        <dbReference type="Proteomes" id="UP000309788"/>
    </source>
</evidence>
<dbReference type="EMBL" id="VCEI01000021">
    <property type="protein sequence ID" value="TLU94987.1"/>
    <property type="molecule type" value="Genomic_DNA"/>
</dbReference>
<sequence length="293" mass="33845">MTVVKFIFLLILITVMDHHGFLYRTDTDADEDEIESGSAEYYALAGKNNLKGTWRLTGISETKNGHGNSFTPEKQKEEFLLSFFPDSTYTQVTNDGRYVSGKWVFDEDSESVFLTSNRKTEEVKVLFDLASTGKRLVTLVFSPENSMSLAEYGRSLDKYKEDPYYAANNQWRVKPTESENEKQIHERLTNYIAHNLCILKSAQIREQDYISWEFSEGIIKLYNVGIGIVSIEKIPQSWIDNFYSREDALRAHEIFETYLRTGTHKKFATGNWVKDDYNILLGIQNGLTRMNNL</sequence>
<evidence type="ECO:0000313" key="1">
    <source>
        <dbReference type="EMBL" id="TLU94987.1"/>
    </source>
</evidence>